<dbReference type="EMBL" id="NEVT01000003">
    <property type="protein sequence ID" value="OZI79886.1"/>
    <property type="molecule type" value="Genomic_DNA"/>
</dbReference>
<keyword evidence="1" id="KW-0812">Transmembrane</keyword>
<dbReference type="Proteomes" id="UP000215633">
    <property type="component" value="Unassembled WGS sequence"/>
</dbReference>
<accession>A0A261W0I9</accession>
<reference evidence="3" key="1">
    <citation type="submission" date="2017-05" db="EMBL/GenBank/DDBJ databases">
        <title>Complete and WGS of Bordetella genogroups.</title>
        <authorList>
            <person name="Spilker T."/>
            <person name="Lipuma J."/>
        </authorList>
    </citation>
    <scope>NUCLEOTIDE SEQUENCE [LARGE SCALE GENOMIC DNA]</scope>
    <source>
        <strain evidence="3">AU8256</strain>
    </source>
</reference>
<organism evidence="2 3">
    <name type="scientific">Bordetella genomosp. 2</name>
    <dbReference type="NCBI Taxonomy" id="1983456"/>
    <lineage>
        <taxon>Bacteria</taxon>
        <taxon>Pseudomonadati</taxon>
        <taxon>Pseudomonadota</taxon>
        <taxon>Betaproteobacteria</taxon>
        <taxon>Burkholderiales</taxon>
        <taxon>Alcaligenaceae</taxon>
        <taxon>Bordetella</taxon>
    </lineage>
</organism>
<keyword evidence="1" id="KW-0472">Membrane</keyword>
<name>A0A261W0I9_9BORD</name>
<evidence type="ECO:0000313" key="2">
    <source>
        <dbReference type="EMBL" id="OZI79886.1"/>
    </source>
</evidence>
<dbReference type="AlphaFoldDB" id="A0A261W0I9"/>
<protein>
    <submittedName>
        <fullName evidence="2">Uncharacterized protein</fullName>
    </submittedName>
</protein>
<evidence type="ECO:0000313" key="3">
    <source>
        <dbReference type="Proteomes" id="UP000215633"/>
    </source>
</evidence>
<comment type="caution">
    <text evidence="2">The sequence shown here is derived from an EMBL/GenBank/DDBJ whole genome shotgun (WGS) entry which is preliminary data.</text>
</comment>
<gene>
    <name evidence="2" type="ORF">CAL24_08210</name>
</gene>
<keyword evidence="3" id="KW-1185">Reference proteome</keyword>
<keyword evidence="1" id="KW-1133">Transmembrane helix</keyword>
<proteinExistence type="predicted"/>
<evidence type="ECO:0000256" key="1">
    <source>
        <dbReference type="SAM" id="Phobius"/>
    </source>
</evidence>
<feature type="transmembrane region" description="Helical" evidence="1">
    <location>
        <begin position="32"/>
        <end position="55"/>
    </location>
</feature>
<sequence length="93" mass="9846">MEHRVTALETRLDTVLPTLATKSDISDTKGEMIKWVAGIGIASVTVMITVMGFLFSRIDSPKSGATPTPIIIQVPQAAHVPAPSEPPPAQPSQ</sequence>